<dbReference type="PANTHER" id="PTHR12185">
    <property type="entry name" value="SID1 TRANSMEMBRANE FAMILY MEMEBER"/>
    <property type="match status" value="1"/>
</dbReference>
<evidence type="ECO:0000313" key="11">
    <source>
        <dbReference type="Proteomes" id="UP000053825"/>
    </source>
</evidence>
<feature type="chain" id="PRO_5005574847" evidence="9">
    <location>
        <begin position="24"/>
        <end position="770"/>
    </location>
</feature>
<feature type="transmembrane region" description="Helical" evidence="8">
    <location>
        <begin position="286"/>
        <end position="309"/>
    </location>
</feature>
<feature type="transmembrane region" description="Helical" evidence="8">
    <location>
        <begin position="569"/>
        <end position="590"/>
    </location>
</feature>
<dbReference type="STRING" id="597456.A0A0L7QWU5"/>
<dbReference type="OrthoDB" id="416618at2759"/>
<dbReference type="InterPro" id="IPR025958">
    <property type="entry name" value="SID1_TM_fam"/>
</dbReference>
<dbReference type="PANTHER" id="PTHR12185:SF14">
    <property type="entry name" value="CHOLESTEROL UPTAKE PROTEIN 1"/>
    <property type="match status" value="1"/>
</dbReference>
<feature type="transmembrane region" description="Helical" evidence="8">
    <location>
        <begin position="627"/>
        <end position="647"/>
    </location>
</feature>
<dbReference type="Pfam" id="PF13965">
    <property type="entry name" value="SID-1_RNA_chan"/>
    <property type="match status" value="1"/>
</dbReference>
<protein>
    <submittedName>
        <fullName evidence="10">SID1 transmembrane family member 1</fullName>
    </submittedName>
</protein>
<reference evidence="10 11" key="1">
    <citation type="submission" date="2015-07" db="EMBL/GenBank/DDBJ databases">
        <title>The genome of Habropoda laboriosa.</title>
        <authorList>
            <person name="Pan H."/>
            <person name="Kapheim K."/>
        </authorList>
    </citation>
    <scope>NUCLEOTIDE SEQUENCE [LARGE SCALE GENOMIC DNA]</scope>
    <source>
        <strain evidence="10">0110345459</strain>
    </source>
</reference>
<evidence type="ECO:0000256" key="9">
    <source>
        <dbReference type="SAM" id="SignalP"/>
    </source>
</evidence>
<dbReference type="AlphaFoldDB" id="A0A0L7QWU5"/>
<organism evidence="10 11">
    <name type="scientific">Habropoda laboriosa</name>
    <dbReference type="NCBI Taxonomy" id="597456"/>
    <lineage>
        <taxon>Eukaryota</taxon>
        <taxon>Metazoa</taxon>
        <taxon>Ecdysozoa</taxon>
        <taxon>Arthropoda</taxon>
        <taxon>Hexapoda</taxon>
        <taxon>Insecta</taxon>
        <taxon>Pterygota</taxon>
        <taxon>Neoptera</taxon>
        <taxon>Endopterygota</taxon>
        <taxon>Hymenoptera</taxon>
        <taxon>Apocrita</taxon>
        <taxon>Aculeata</taxon>
        <taxon>Apoidea</taxon>
        <taxon>Anthophila</taxon>
        <taxon>Apidae</taxon>
        <taxon>Habropoda</taxon>
    </lineage>
</organism>
<feature type="signal peptide" evidence="9">
    <location>
        <begin position="1"/>
        <end position="23"/>
    </location>
</feature>
<feature type="transmembrane region" description="Helical" evidence="8">
    <location>
        <begin position="513"/>
        <end position="533"/>
    </location>
</feature>
<keyword evidence="5 8" id="KW-1133">Transmembrane helix</keyword>
<comment type="similarity">
    <text evidence="2">Belongs to the SID1 family.</text>
</comment>
<proteinExistence type="inferred from homology"/>
<dbReference type="GO" id="GO:0051033">
    <property type="term" value="F:RNA transmembrane transporter activity"/>
    <property type="evidence" value="ECO:0007669"/>
    <property type="project" value="TreeGrafter"/>
</dbReference>
<dbReference type="GO" id="GO:0003725">
    <property type="term" value="F:double-stranded RNA binding"/>
    <property type="evidence" value="ECO:0007669"/>
    <property type="project" value="TreeGrafter"/>
</dbReference>
<dbReference type="Proteomes" id="UP000053825">
    <property type="component" value="Unassembled WGS sequence"/>
</dbReference>
<feature type="transmembrane region" description="Helical" evidence="8">
    <location>
        <begin position="485"/>
        <end position="507"/>
    </location>
</feature>
<feature type="transmembrane region" description="Helical" evidence="8">
    <location>
        <begin position="545"/>
        <end position="563"/>
    </location>
</feature>
<keyword evidence="3 8" id="KW-0812">Transmembrane</keyword>
<evidence type="ECO:0000256" key="3">
    <source>
        <dbReference type="ARBA" id="ARBA00022692"/>
    </source>
</evidence>
<dbReference type="GO" id="GO:0005764">
    <property type="term" value="C:lysosome"/>
    <property type="evidence" value="ECO:0007669"/>
    <property type="project" value="TreeGrafter"/>
</dbReference>
<keyword evidence="7" id="KW-0325">Glycoprotein</keyword>
<name>A0A0L7QWU5_9HYME</name>
<evidence type="ECO:0000256" key="7">
    <source>
        <dbReference type="ARBA" id="ARBA00023180"/>
    </source>
</evidence>
<keyword evidence="11" id="KW-1185">Reference proteome</keyword>
<feature type="transmembrane region" description="Helical" evidence="8">
    <location>
        <begin position="392"/>
        <end position="411"/>
    </location>
</feature>
<dbReference type="EMBL" id="KQ414706">
    <property type="protein sequence ID" value="KOC63087.1"/>
    <property type="molecule type" value="Genomic_DNA"/>
</dbReference>
<feature type="transmembrane region" description="Helical" evidence="8">
    <location>
        <begin position="653"/>
        <end position="674"/>
    </location>
</feature>
<evidence type="ECO:0000256" key="4">
    <source>
        <dbReference type="ARBA" id="ARBA00022729"/>
    </source>
</evidence>
<feature type="transmembrane region" description="Helical" evidence="8">
    <location>
        <begin position="686"/>
        <end position="705"/>
    </location>
</feature>
<accession>A0A0L7QWU5</accession>
<evidence type="ECO:0000256" key="2">
    <source>
        <dbReference type="ARBA" id="ARBA00006618"/>
    </source>
</evidence>
<feature type="transmembrane region" description="Helical" evidence="8">
    <location>
        <begin position="736"/>
        <end position="755"/>
    </location>
</feature>
<sequence length="770" mass="88811">MLNVQRILIVITVLFFNSYEVTSSRTVSLSSIVIVAEYKKEYQLVINSTIEYVFLYPVDSVNLLETAKIEVESNATHDLPLIVVARQKKGILSWQIPLVVTSMYFGDVAYNKTSRILCSNKYYSNQLEDQEEFVTVSLSTANHRNISFKLNMTKETHFYLSSGEKRSVEVSPSQPIYYGYTFSEEVENSVIVHIESDSDICMTVSIQNTSCPVFDLERNIEYAGYWQTVSRQGGITVPKEDYPLGFFVVLVVKSDDTDCYGARSMISPRKKKLTLTINASITKQNYIIASGFATLLMFVFCLIYVISVVCKIKRESLYQDYIDEPIPNSSTIKEVISHQSISSNDSSLDEDDVDIMQDAFSAKEVVRTKLILSVCDLARKNPEILRHKSQLYLLYLITVAIFYTLPVLQLVTTYQHILHITGNQDMCYYNFLCAHPLGVVSDFNHIFSNIGYIMLGFLFIFLIYSRERNKFERERNKCYGIPQHYGIFYAMATALIMEGILSGSYHVCPNRSNFQFDTSFMYIIVVLCMIKIYQTRHPDINARAPVTFGVLALIIFIELIGVLNDSTYFWIIFTILHLLICLFLTLQIYYMGQWKCRDFLAQVIQSCKYDIRSQITGLPLPSYPKRFIMLVIGNSCNVALAILGNIYHQKNFAVFLLTILMSNLVLYILFYIVMKICHKERIRFQPLIYIILSIISWTGALYFFITKNISWAVTPAQSRLYNQPCKLLYFFDNHDIWHFLSAFAMFFSFMVLLTLDDDLIDVHRSQISVF</sequence>
<keyword evidence="6 8" id="KW-0472">Membrane</keyword>
<evidence type="ECO:0000256" key="8">
    <source>
        <dbReference type="SAM" id="Phobius"/>
    </source>
</evidence>
<evidence type="ECO:0000256" key="6">
    <source>
        <dbReference type="ARBA" id="ARBA00023136"/>
    </source>
</evidence>
<comment type="subcellular location">
    <subcellularLocation>
        <location evidence="1">Membrane</location>
        <topology evidence="1">Multi-pass membrane protein</topology>
    </subcellularLocation>
</comment>
<evidence type="ECO:0000256" key="5">
    <source>
        <dbReference type="ARBA" id="ARBA00022989"/>
    </source>
</evidence>
<evidence type="ECO:0000256" key="1">
    <source>
        <dbReference type="ARBA" id="ARBA00004141"/>
    </source>
</evidence>
<evidence type="ECO:0000313" key="10">
    <source>
        <dbReference type="EMBL" id="KOC63087.1"/>
    </source>
</evidence>
<dbReference type="GO" id="GO:0005886">
    <property type="term" value="C:plasma membrane"/>
    <property type="evidence" value="ECO:0007669"/>
    <property type="project" value="TreeGrafter"/>
</dbReference>
<feature type="transmembrane region" description="Helical" evidence="8">
    <location>
        <begin position="446"/>
        <end position="464"/>
    </location>
</feature>
<keyword evidence="4 9" id="KW-0732">Signal</keyword>
<gene>
    <name evidence="10" type="ORF">WH47_03882</name>
</gene>